<dbReference type="Proteomes" id="UP000013568">
    <property type="component" value="Unassembled WGS sequence"/>
</dbReference>
<dbReference type="EMBL" id="GL636099">
    <property type="protein sequence ID" value="EFW13146.1"/>
    <property type="molecule type" value="Genomic_DNA"/>
</dbReference>
<protein>
    <submittedName>
        <fullName evidence="1">Uncharacterized protein</fullName>
    </submittedName>
</protein>
<keyword evidence="2" id="KW-1185">Reference proteome</keyword>
<accession>E9CJY0</accession>
<name>E9CJY0_9GAMM</name>
<gene>
    <name evidence="1" type="ORF">SSYM_0385</name>
</gene>
<evidence type="ECO:0000313" key="1">
    <source>
        <dbReference type="EMBL" id="EFW13146.1"/>
    </source>
</evidence>
<proteinExistence type="predicted"/>
<sequence length="140" mass="15744">MHHLLFKGNPVGRGQHQPMCSLLQAFDMPGQHIDLTTRYPSGSETTIAKLQTAIARCQSVMSLPVYPVHKLSPATLVFTKEYQARVVLAATCRLTRADFRLTAHKRMWAFLLDIMFKHKKIRGQSDDSGLSLTGETLKHV</sequence>
<dbReference type="HOGENOM" id="CLU_1833840_0_0_6"/>
<reference evidence="2" key="1">
    <citation type="journal article" date="2011" name="Genome Biol. Evol.">
        <title>Massive genomic decay in Serratia symbiotica, a recently evolved symbiont of aphids.</title>
        <authorList>
            <person name="Burke G.R."/>
            <person name="Moran N.A."/>
        </authorList>
    </citation>
    <scope>NUCLEOTIDE SEQUENCE [LARGE SCALE GENOMIC DNA]</scope>
    <source>
        <strain evidence="2">Tucson</strain>
    </source>
</reference>
<organism evidence="1 2">
    <name type="scientific">Serratia symbiotica str. Tucson</name>
    <dbReference type="NCBI Taxonomy" id="914128"/>
    <lineage>
        <taxon>Bacteria</taxon>
        <taxon>Pseudomonadati</taxon>
        <taxon>Pseudomonadota</taxon>
        <taxon>Gammaproteobacteria</taxon>
        <taxon>Enterobacterales</taxon>
        <taxon>Yersiniaceae</taxon>
        <taxon>Serratia</taxon>
        <taxon>Serratia symbiotica</taxon>
    </lineage>
</organism>
<dbReference type="AlphaFoldDB" id="E9CJY0"/>
<evidence type="ECO:0000313" key="2">
    <source>
        <dbReference type="Proteomes" id="UP000013568"/>
    </source>
</evidence>